<organism evidence="2 3">
    <name type="scientific">Dendryphion nanum</name>
    <dbReference type="NCBI Taxonomy" id="256645"/>
    <lineage>
        <taxon>Eukaryota</taxon>
        <taxon>Fungi</taxon>
        <taxon>Dikarya</taxon>
        <taxon>Ascomycota</taxon>
        <taxon>Pezizomycotina</taxon>
        <taxon>Dothideomycetes</taxon>
        <taxon>Pleosporomycetidae</taxon>
        <taxon>Pleosporales</taxon>
        <taxon>Torulaceae</taxon>
        <taxon>Dendryphion</taxon>
    </lineage>
</organism>
<name>A0A9P9D7K0_9PLEO</name>
<dbReference type="AlphaFoldDB" id="A0A9P9D7K0"/>
<dbReference type="Gene3D" id="2.40.50.140">
    <property type="entry name" value="Nucleic acid-binding proteins"/>
    <property type="match status" value="2"/>
</dbReference>
<evidence type="ECO:0000313" key="2">
    <source>
        <dbReference type="EMBL" id="KAH7113877.1"/>
    </source>
</evidence>
<gene>
    <name evidence="2" type="ORF">B0J11DRAFT_497343</name>
</gene>
<dbReference type="OrthoDB" id="3248508at2759"/>
<dbReference type="GO" id="GO:0003697">
    <property type="term" value="F:single-stranded DNA binding"/>
    <property type="evidence" value="ECO:0007669"/>
    <property type="project" value="TreeGrafter"/>
</dbReference>
<accession>A0A9P9D7K0</accession>
<evidence type="ECO:0000256" key="1">
    <source>
        <dbReference type="SAM" id="MobiDB-lite"/>
    </source>
</evidence>
<feature type="compositionally biased region" description="Polar residues" evidence="1">
    <location>
        <begin position="1"/>
        <end position="16"/>
    </location>
</feature>
<feature type="region of interest" description="Disordered" evidence="1">
    <location>
        <begin position="1"/>
        <end position="27"/>
    </location>
</feature>
<dbReference type="SUPFAM" id="SSF50249">
    <property type="entry name" value="Nucleic acid-binding proteins"/>
    <property type="match status" value="3"/>
</dbReference>
<reference evidence="2" key="1">
    <citation type="journal article" date="2021" name="Nat. Commun.">
        <title>Genetic determinants of endophytism in the Arabidopsis root mycobiome.</title>
        <authorList>
            <person name="Mesny F."/>
            <person name="Miyauchi S."/>
            <person name="Thiergart T."/>
            <person name="Pickel B."/>
            <person name="Atanasova L."/>
            <person name="Karlsson M."/>
            <person name="Huettel B."/>
            <person name="Barry K.W."/>
            <person name="Haridas S."/>
            <person name="Chen C."/>
            <person name="Bauer D."/>
            <person name="Andreopoulos W."/>
            <person name="Pangilinan J."/>
            <person name="LaButti K."/>
            <person name="Riley R."/>
            <person name="Lipzen A."/>
            <person name="Clum A."/>
            <person name="Drula E."/>
            <person name="Henrissat B."/>
            <person name="Kohler A."/>
            <person name="Grigoriev I.V."/>
            <person name="Martin F.M."/>
            <person name="Hacquard S."/>
        </authorList>
    </citation>
    <scope>NUCLEOTIDE SEQUENCE</scope>
    <source>
        <strain evidence="2">MPI-CAGE-CH-0243</strain>
    </source>
</reference>
<dbReference type="PANTHER" id="PTHR21166:SF2">
    <property type="entry name" value="CELL DIVISION CONTROL PROTEIN 24 OB DOMAIN-CONTAINING PROTEIN-RELATED"/>
    <property type="match status" value="1"/>
</dbReference>
<dbReference type="GO" id="GO:0008310">
    <property type="term" value="F:single-stranded DNA 3'-5' DNA exonuclease activity"/>
    <property type="evidence" value="ECO:0007669"/>
    <property type="project" value="TreeGrafter"/>
</dbReference>
<sequence>MPLPTVSIQSFHSSPSKPSPGDGFTSLEVASAPQPTNPLPQWIPQHDYAEYDIGRLQPGPKYVTFVGRVVNIYDIAKPSKKSNAAQGCLKLMLGDDTGAITIRLWYSSLTYAPQLGQLTTIYAVHISSGESSSLSPSSAPLFTSIFPERERSCHISFHTVSDTGTLCKRPFNCRPPSAPAGLLTLQSFSSGGYDIEDCKVIFCVKSIGARKKFVNKAGSTTETLTLSVFDDTAEATLTLYGATCASGALWNPSNTVLLLTNPGWRIEKVARLSLSANTRVDVDPDLVDTRWLRNLAQRLTKREHVNPEFPGSGIFDGAQDAAVRILYSLADVDEWTRASPTESFTGYMSLVITQMHIMLNYKRNMLMSTECCGKPVFANAVVTECPRCNKIVKLRINPRIVGNVIDETGMVACGKIVFSDEAWEQLLGRTAEQFVAMDRESLEYLDQRLVFLRVSVGFGWVGDRNGGRICAWGVRM</sequence>
<dbReference type="GO" id="GO:0000712">
    <property type="term" value="P:resolution of meiotic recombination intermediates"/>
    <property type="evidence" value="ECO:0007669"/>
    <property type="project" value="TreeGrafter"/>
</dbReference>
<comment type="caution">
    <text evidence="2">The sequence shown here is derived from an EMBL/GenBank/DDBJ whole genome shotgun (WGS) entry which is preliminary data.</text>
</comment>
<evidence type="ECO:0008006" key="4">
    <source>
        <dbReference type="Google" id="ProtNLM"/>
    </source>
</evidence>
<dbReference type="Proteomes" id="UP000700596">
    <property type="component" value="Unassembled WGS sequence"/>
</dbReference>
<dbReference type="EMBL" id="JAGMWT010000018">
    <property type="protein sequence ID" value="KAH7113877.1"/>
    <property type="molecule type" value="Genomic_DNA"/>
</dbReference>
<dbReference type="InterPro" id="IPR052469">
    <property type="entry name" value="MEIOB"/>
</dbReference>
<evidence type="ECO:0000313" key="3">
    <source>
        <dbReference type="Proteomes" id="UP000700596"/>
    </source>
</evidence>
<protein>
    <recommendedName>
        <fullName evidence="4">Nucleic acid-binding protein</fullName>
    </recommendedName>
</protein>
<dbReference type="PANTHER" id="PTHR21166">
    <property type="entry name" value="CELL DIVISION CONTROL PROTEIN 24 OB DOMAIN-CONTAINING PROTEIN-RELATED"/>
    <property type="match status" value="1"/>
</dbReference>
<dbReference type="InterPro" id="IPR012340">
    <property type="entry name" value="NA-bd_OB-fold"/>
</dbReference>
<keyword evidence="3" id="KW-1185">Reference proteome</keyword>
<proteinExistence type="predicted"/>